<dbReference type="InterPro" id="IPR041413">
    <property type="entry name" value="MLTR_LBD"/>
</dbReference>
<sequence>MPSDLGDFLRSRRAALSPADLGFAHGSPRRRVPGLRREELALLAGISVDYYVRLEQGRTHNVSDSVLDAVADALRLDPDERAYLYGLGRPPRQEPDRDTPQQVRPGLLRLLGSLHQVPALVLGRRMDILAWNARAAAVLTDFAALPPGGRNFAKLVFLGRGAGGSPHFDHAAAEEVVGALRAHSARHPGDPGLAELVDELGRRSGHFGRLWSSQAVRRRPYGTRVLRHPRNGTVRVCLETFVPADDPDQMLLTYTPADETPPLPNETGGDMAPDTTLDTYEIHGTYETYGSPDEREGSSAHDDDHGHDAAAYFDADFDDPAETHIVRGLD</sequence>
<dbReference type="GO" id="GO:0003677">
    <property type="term" value="F:DNA binding"/>
    <property type="evidence" value="ECO:0007669"/>
    <property type="project" value="InterPro"/>
</dbReference>
<dbReference type="PROSITE" id="PS50943">
    <property type="entry name" value="HTH_CROC1"/>
    <property type="match status" value="1"/>
</dbReference>
<dbReference type="PANTHER" id="PTHR35010">
    <property type="entry name" value="BLL4672 PROTEIN-RELATED"/>
    <property type="match status" value="1"/>
</dbReference>
<dbReference type="Gene3D" id="1.10.260.40">
    <property type="entry name" value="lambda repressor-like DNA-binding domains"/>
    <property type="match status" value="1"/>
</dbReference>
<dbReference type="Pfam" id="PF13560">
    <property type="entry name" value="HTH_31"/>
    <property type="match status" value="1"/>
</dbReference>
<dbReference type="SMART" id="SM00530">
    <property type="entry name" value="HTH_XRE"/>
    <property type="match status" value="1"/>
</dbReference>
<dbReference type="SUPFAM" id="SSF47413">
    <property type="entry name" value="lambda repressor-like DNA-binding domains"/>
    <property type="match status" value="1"/>
</dbReference>
<dbReference type="PANTHER" id="PTHR35010:SF2">
    <property type="entry name" value="BLL4672 PROTEIN"/>
    <property type="match status" value="1"/>
</dbReference>
<feature type="compositionally biased region" description="Basic and acidic residues" evidence="1">
    <location>
        <begin position="292"/>
        <end position="308"/>
    </location>
</feature>
<evidence type="ECO:0000313" key="3">
    <source>
        <dbReference type="EMBL" id="XDQ27903.1"/>
    </source>
</evidence>
<dbReference type="Pfam" id="PF17765">
    <property type="entry name" value="MLTR_LBD"/>
    <property type="match status" value="1"/>
</dbReference>
<dbReference type="InterPro" id="IPR010982">
    <property type="entry name" value="Lambda_DNA-bd_dom_sf"/>
</dbReference>
<name>A0AB39PDP5_9ACTN</name>
<feature type="domain" description="HTH cro/C1-type" evidence="2">
    <location>
        <begin position="34"/>
        <end position="81"/>
    </location>
</feature>
<accession>A0AB39PDP5</accession>
<dbReference type="EMBL" id="CP163435">
    <property type="protein sequence ID" value="XDQ27903.1"/>
    <property type="molecule type" value="Genomic_DNA"/>
</dbReference>
<dbReference type="Gene3D" id="3.30.450.180">
    <property type="match status" value="1"/>
</dbReference>
<evidence type="ECO:0000256" key="1">
    <source>
        <dbReference type="SAM" id="MobiDB-lite"/>
    </source>
</evidence>
<feature type="region of interest" description="Disordered" evidence="1">
    <location>
        <begin position="286"/>
        <end position="317"/>
    </location>
</feature>
<organism evidence="3">
    <name type="scientific">Streptomyces sp. R21</name>
    <dbReference type="NCBI Taxonomy" id="3238627"/>
    <lineage>
        <taxon>Bacteria</taxon>
        <taxon>Bacillati</taxon>
        <taxon>Actinomycetota</taxon>
        <taxon>Actinomycetes</taxon>
        <taxon>Kitasatosporales</taxon>
        <taxon>Streptomycetaceae</taxon>
        <taxon>Streptomyces</taxon>
    </lineage>
</organism>
<dbReference type="AlphaFoldDB" id="A0AB39PDP5"/>
<reference evidence="3" key="1">
    <citation type="submission" date="2024-07" db="EMBL/GenBank/DDBJ databases">
        <authorList>
            <person name="Yu S.T."/>
        </authorList>
    </citation>
    <scope>NUCLEOTIDE SEQUENCE</scope>
    <source>
        <strain evidence="3">R21</strain>
    </source>
</reference>
<dbReference type="RefSeq" id="WP_369235432.1">
    <property type="nucleotide sequence ID" value="NZ_CP163435.1"/>
</dbReference>
<protein>
    <submittedName>
        <fullName evidence="3">Helix-turn-helix domain-containing protein</fullName>
    </submittedName>
</protein>
<dbReference type="InterPro" id="IPR001387">
    <property type="entry name" value="Cro/C1-type_HTH"/>
</dbReference>
<gene>
    <name evidence="3" type="ORF">AB5J56_25805</name>
</gene>
<dbReference type="CDD" id="cd00093">
    <property type="entry name" value="HTH_XRE"/>
    <property type="match status" value="1"/>
</dbReference>
<proteinExistence type="predicted"/>
<evidence type="ECO:0000259" key="2">
    <source>
        <dbReference type="PROSITE" id="PS50943"/>
    </source>
</evidence>